<evidence type="ECO:0000256" key="2">
    <source>
        <dbReference type="SAM" id="Phobius"/>
    </source>
</evidence>
<keyword evidence="2" id="KW-1133">Transmembrane helix</keyword>
<keyword evidence="2" id="KW-0472">Membrane</keyword>
<evidence type="ECO:0000313" key="3">
    <source>
        <dbReference type="EMBL" id="SFK47286.1"/>
    </source>
</evidence>
<evidence type="ECO:0000256" key="1">
    <source>
        <dbReference type="SAM" id="MobiDB-lite"/>
    </source>
</evidence>
<proteinExistence type="predicted"/>
<protein>
    <submittedName>
        <fullName evidence="3">Putative ABC transport system permease protein</fullName>
    </submittedName>
</protein>
<dbReference type="RefSeq" id="WP_093890237.1">
    <property type="nucleotide sequence ID" value="NZ_FOQY01000026.1"/>
</dbReference>
<evidence type="ECO:0000313" key="4">
    <source>
        <dbReference type="Proteomes" id="UP000199111"/>
    </source>
</evidence>
<feature type="transmembrane region" description="Helical" evidence="2">
    <location>
        <begin position="326"/>
        <end position="355"/>
    </location>
</feature>
<sequence>MSALLAALRISRRGIGRARARSALIIVMIGLPVLAITAVLTFGATEEIRPEERLTMDLGSADAKLTDARSTQPIRQDEAGRIWRQKERDRPPRSRADMQALIGQGSRIIPMNQSFGEFWAGDGYAIAAVREVDLRDPMAGGMFPLVRGHYPQAADEVVVVASMKAAVGETLRYSRDDVPKRVVGKVVRQPLSDGNTIIGLPGSMIPATATSVPLSVPGADRFWLVDAPGPVTWNETLRLNRAGVAVESRAVLEDPPPAEMMPQPAGGQIFTSFRGMTILTVVLGVILVVIEVVLLAGPAFAVGLRRRRGELALISAQGGSARHLKLVVLADGLTLGLAAAVLGAALGIGVARGIVSYIGIWPAGALGPFEVPFGRIALVAALAVFSGLAAAAVPAVQAARVDVVAALAGRRAEPRNRAGWPLLGLVLLVAGVGAMAFGVRSSSAVMFFGGVLGLLGMVMVAPMLVRLVGGLAGGLPLPLRLAARDAARNRGRTAPAVVAVLAAAAAFSAVAVEVASDARLAEKHYRALYPIGTTAIYGADVTEESWRKIRPIVGKTLPGVPLLEAYHPVDAKGVTVNFHPRDGRVGCRSCMTWTGPLGELPAGGPGLLRLLLGRTDLAAEAALAEGKAVLFDPGTVSDGRVRLDVWSQTTDKVKPRVVTVPAVAVTVRGPSLVTGVMPVGAITKAGLAPRLSHLIVDPAVAVLTPQQHQRLSGPVRAVTSKVAVQTERGTISNRDDRNDNVMWIMAAFASVVALGGTFAAAGLAAADARPDLDTLSAVGARPGTRRLVAAGQAVFVAGLGVPLGLLAGLVPGLAMAGQRALERDAVQGVGLNGVLYGKVGLVLSVPWPALLAVGVGLPLAAALIAMTFAGTRVTPVRRTG</sequence>
<feature type="region of interest" description="Disordered" evidence="1">
    <location>
        <begin position="65"/>
        <end position="95"/>
    </location>
</feature>
<feature type="compositionally biased region" description="Basic and acidic residues" evidence="1">
    <location>
        <begin position="75"/>
        <end position="95"/>
    </location>
</feature>
<reference evidence="4" key="1">
    <citation type="submission" date="2016-10" db="EMBL/GenBank/DDBJ databases">
        <authorList>
            <person name="Varghese N."/>
            <person name="Submissions S."/>
        </authorList>
    </citation>
    <scope>NUCLEOTIDE SEQUENCE [LARGE SCALE GENOMIC DNA]</scope>
    <source>
        <strain evidence="4">CGMCC 4.2126</strain>
    </source>
</reference>
<keyword evidence="2" id="KW-0812">Transmembrane</keyword>
<dbReference type="EMBL" id="FOQY01000026">
    <property type="protein sequence ID" value="SFK47286.1"/>
    <property type="molecule type" value="Genomic_DNA"/>
</dbReference>
<name>A0A1I3ZUH6_9ACTN</name>
<dbReference type="GO" id="GO:0005886">
    <property type="term" value="C:plasma membrane"/>
    <property type="evidence" value="ECO:0007669"/>
    <property type="project" value="TreeGrafter"/>
</dbReference>
<feature type="transmembrane region" description="Helical" evidence="2">
    <location>
        <begin position="420"/>
        <end position="439"/>
    </location>
</feature>
<keyword evidence="4" id="KW-1185">Reference proteome</keyword>
<dbReference type="Proteomes" id="UP000199111">
    <property type="component" value="Unassembled WGS sequence"/>
</dbReference>
<dbReference type="PANTHER" id="PTHR30572:SF4">
    <property type="entry name" value="ABC TRANSPORTER PERMEASE YTRF"/>
    <property type="match status" value="1"/>
</dbReference>
<feature type="transmembrane region" description="Helical" evidence="2">
    <location>
        <begin position="493"/>
        <end position="512"/>
    </location>
</feature>
<feature type="transmembrane region" description="Helical" evidence="2">
    <location>
        <begin position="445"/>
        <end position="472"/>
    </location>
</feature>
<feature type="transmembrane region" description="Helical" evidence="2">
    <location>
        <begin position="847"/>
        <end position="869"/>
    </location>
</feature>
<organism evidence="3 4">
    <name type="scientific">Streptosporangium canum</name>
    <dbReference type="NCBI Taxonomy" id="324952"/>
    <lineage>
        <taxon>Bacteria</taxon>
        <taxon>Bacillati</taxon>
        <taxon>Actinomycetota</taxon>
        <taxon>Actinomycetes</taxon>
        <taxon>Streptosporangiales</taxon>
        <taxon>Streptosporangiaceae</taxon>
        <taxon>Streptosporangium</taxon>
    </lineage>
</organism>
<dbReference type="AlphaFoldDB" id="A0A1I3ZUH6"/>
<gene>
    <name evidence="3" type="ORF">SAMN05216275_12630</name>
</gene>
<feature type="transmembrane region" description="Helical" evidence="2">
    <location>
        <begin position="375"/>
        <end position="399"/>
    </location>
</feature>
<dbReference type="InterPro" id="IPR050250">
    <property type="entry name" value="Macrolide_Exporter_MacB"/>
</dbReference>
<dbReference type="GO" id="GO:0022857">
    <property type="term" value="F:transmembrane transporter activity"/>
    <property type="evidence" value="ECO:0007669"/>
    <property type="project" value="TreeGrafter"/>
</dbReference>
<feature type="transmembrane region" description="Helical" evidence="2">
    <location>
        <begin position="278"/>
        <end position="305"/>
    </location>
</feature>
<feature type="transmembrane region" description="Helical" evidence="2">
    <location>
        <begin position="741"/>
        <end position="766"/>
    </location>
</feature>
<accession>A0A1I3ZUH6</accession>
<dbReference type="PANTHER" id="PTHR30572">
    <property type="entry name" value="MEMBRANE COMPONENT OF TRANSPORTER-RELATED"/>
    <property type="match status" value="1"/>
</dbReference>
<feature type="transmembrane region" description="Helical" evidence="2">
    <location>
        <begin position="787"/>
        <end position="810"/>
    </location>
</feature>
<feature type="transmembrane region" description="Helical" evidence="2">
    <location>
        <begin position="21"/>
        <end position="44"/>
    </location>
</feature>
<dbReference type="GeneID" id="96301614"/>